<dbReference type="RefSeq" id="WP_184951081.1">
    <property type="nucleotide sequence ID" value="NZ_BOMC01000079.1"/>
</dbReference>
<accession>A0A7W7CPJ5</accession>
<gene>
    <name evidence="2" type="ORF">BKA14_002504</name>
</gene>
<dbReference type="AlphaFoldDB" id="A0A7W7CPJ5"/>
<evidence type="ECO:0000313" key="3">
    <source>
        <dbReference type="Proteomes" id="UP000542742"/>
    </source>
</evidence>
<comment type="caution">
    <text evidence="2">The sequence shown here is derived from an EMBL/GenBank/DDBJ whole genome shotgun (WGS) entry which is preliminary data.</text>
</comment>
<dbReference type="EMBL" id="JACHMF010000001">
    <property type="protein sequence ID" value="MBB4692356.1"/>
    <property type="molecule type" value="Genomic_DNA"/>
</dbReference>
<sequence length="131" mass="14917">MTALHELLAEPFERDGPGRPQPHHVDLRESEPFPGQFHDETVTAEQDLQRAWAEFRADRDALARAISARYGPPRRGDIRRYFFDGDGSLDDPGGPLFRYMTDFFFDIDLWRAGDRGIVVEAGQDDPELPSS</sequence>
<dbReference type="Proteomes" id="UP000542742">
    <property type="component" value="Unassembled WGS sequence"/>
</dbReference>
<feature type="region of interest" description="Disordered" evidence="1">
    <location>
        <begin position="8"/>
        <end position="36"/>
    </location>
</feature>
<organism evidence="2 3">
    <name type="scientific">Paractinoplanes abujensis</name>
    <dbReference type="NCBI Taxonomy" id="882441"/>
    <lineage>
        <taxon>Bacteria</taxon>
        <taxon>Bacillati</taxon>
        <taxon>Actinomycetota</taxon>
        <taxon>Actinomycetes</taxon>
        <taxon>Micromonosporales</taxon>
        <taxon>Micromonosporaceae</taxon>
        <taxon>Paractinoplanes</taxon>
    </lineage>
</organism>
<reference evidence="2 3" key="1">
    <citation type="submission" date="2020-08" db="EMBL/GenBank/DDBJ databases">
        <title>Sequencing the genomes of 1000 actinobacteria strains.</title>
        <authorList>
            <person name="Klenk H.-P."/>
        </authorList>
    </citation>
    <scope>NUCLEOTIDE SEQUENCE [LARGE SCALE GENOMIC DNA]</scope>
    <source>
        <strain evidence="2 3">DSM 45518</strain>
    </source>
</reference>
<name>A0A7W7CPJ5_9ACTN</name>
<protein>
    <submittedName>
        <fullName evidence="2">Uncharacterized protein</fullName>
    </submittedName>
</protein>
<keyword evidence="3" id="KW-1185">Reference proteome</keyword>
<evidence type="ECO:0000313" key="2">
    <source>
        <dbReference type="EMBL" id="MBB4692356.1"/>
    </source>
</evidence>
<evidence type="ECO:0000256" key="1">
    <source>
        <dbReference type="SAM" id="MobiDB-lite"/>
    </source>
</evidence>
<proteinExistence type="predicted"/>